<evidence type="ECO:0000313" key="3">
    <source>
        <dbReference type="Proteomes" id="UP000749646"/>
    </source>
</evidence>
<feature type="region of interest" description="Disordered" evidence="1">
    <location>
        <begin position="79"/>
        <end position="107"/>
    </location>
</feature>
<comment type="caution">
    <text evidence="2">The sequence shown here is derived from an EMBL/GenBank/DDBJ whole genome shotgun (WGS) entry which is preliminary data.</text>
</comment>
<reference evidence="2" key="1">
    <citation type="journal article" date="2020" name="Fungal Divers.">
        <title>Resolving the Mortierellaceae phylogeny through synthesis of multi-gene phylogenetics and phylogenomics.</title>
        <authorList>
            <person name="Vandepol N."/>
            <person name="Liber J."/>
            <person name="Desiro A."/>
            <person name="Na H."/>
            <person name="Kennedy M."/>
            <person name="Barry K."/>
            <person name="Grigoriev I.V."/>
            <person name="Miller A.N."/>
            <person name="O'Donnell K."/>
            <person name="Stajich J.E."/>
            <person name="Bonito G."/>
        </authorList>
    </citation>
    <scope>NUCLEOTIDE SEQUENCE</scope>
    <source>
        <strain evidence="2">MES-2147</strain>
    </source>
</reference>
<dbReference type="Proteomes" id="UP000749646">
    <property type="component" value="Unassembled WGS sequence"/>
</dbReference>
<organism evidence="2 3">
    <name type="scientific">Modicella reniformis</name>
    <dbReference type="NCBI Taxonomy" id="1440133"/>
    <lineage>
        <taxon>Eukaryota</taxon>
        <taxon>Fungi</taxon>
        <taxon>Fungi incertae sedis</taxon>
        <taxon>Mucoromycota</taxon>
        <taxon>Mortierellomycotina</taxon>
        <taxon>Mortierellomycetes</taxon>
        <taxon>Mortierellales</taxon>
        <taxon>Mortierellaceae</taxon>
        <taxon>Modicella</taxon>
    </lineage>
</organism>
<gene>
    <name evidence="2" type="ORF">BGZ65_009463</name>
</gene>
<keyword evidence="3" id="KW-1185">Reference proteome</keyword>
<name>A0A9P6MAP5_9FUNG</name>
<dbReference type="EMBL" id="JAAAHW010003267">
    <property type="protein sequence ID" value="KAF9985904.1"/>
    <property type="molecule type" value="Genomic_DNA"/>
</dbReference>
<feature type="non-terminal residue" evidence="2">
    <location>
        <position position="1"/>
    </location>
</feature>
<evidence type="ECO:0000256" key="1">
    <source>
        <dbReference type="SAM" id="MobiDB-lite"/>
    </source>
</evidence>
<accession>A0A9P6MAP5</accession>
<dbReference type="OrthoDB" id="2447077at2759"/>
<dbReference type="AlphaFoldDB" id="A0A9P6MAP5"/>
<sequence>DMINKNTVPANIMAPCARKLHEKILDHIKGRRKLEDIPDEVALATFFNPGTKEHNLFEMRVRRNHQTLTLSMFATNLLEPRETSNAAHQSDSSDDEDTSMGAESPVNVQMIITTELTRYKSYSFNTEDRRTKYINDP</sequence>
<protein>
    <submittedName>
        <fullName evidence="2">Uncharacterized protein</fullName>
    </submittedName>
</protein>
<proteinExistence type="predicted"/>
<evidence type="ECO:0000313" key="2">
    <source>
        <dbReference type="EMBL" id="KAF9985904.1"/>
    </source>
</evidence>